<name>A0A517T587_9PLAN</name>
<dbReference type="RefSeq" id="WP_145259941.1">
    <property type="nucleotide sequence ID" value="NZ_CP036316.1"/>
</dbReference>
<sequence precursor="true">MKCSKKLLALPILLLWGCSSAESEPETTPAPAPQNTAANATGAQPKPVTTTPATKPPEPKVEEPEPVEIKKERLKPTDEQLAAEGIHRYDSEYLTLYTDVPREKITLIPGLVDLLYPEWVAYFSKSSSELPTEEGIAPGEEVPPPDNKPNAQKTMPVEEAPFHIQGYLMADREKFDRLGLIPEDLPEFLTGRHSGKEFWVLDQEWDYYRRHLVLHEATHCFMTSLPDSEGPAWYMEGMAEHFATHRLRAEGGAEFRVMPDNPEDFDGWGRIKLLQASGEAGVFQSIDQIRQYQQNEFLINDRYAWSWGLCALMDMHPLYRERFQQLGAVENRKDFYEKFNKLFIEDAFYLVTEWELFADHADYGYDIEAAAIDFPIVEKTPDGQPIQRPVTTQQPLSTTVAANRGWQPAGLEVAAGQSLRFAADGQFELSDVPKPWISEANGITFRYFDERPLGELHAAVLLPPDTDLQAVDRPRGNGLLEVYPVGNGEFFIAPHGGTLYFRLNDAWNELGDNSGQVTVTEAEEAGTEVLQ</sequence>
<dbReference type="Proteomes" id="UP000319976">
    <property type="component" value="Chromosome"/>
</dbReference>
<organism evidence="3 4">
    <name type="scientific">Calycomorphotria hydatis</name>
    <dbReference type="NCBI Taxonomy" id="2528027"/>
    <lineage>
        <taxon>Bacteria</taxon>
        <taxon>Pseudomonadati</taxon>
        <taxon>Planctomycetota</taxon>
        <taxon>Planctomycetia</taxon>
        <taxon>Planctomycetales</taxon>
        <taxon>Planctomycetaceae</taxon>
        <taxon>Calycomorphotria</taxon>
    </lineage>
</organism>
<accession>A0A517T587</accession>
<feature type="chain" id="PRO_5021804892" description="DUF1570 domain-containing protein" evidence="2">
    <location>
        <begin position="22"/>
        <end position="531"/>
    </location>
</feature>
<dbReference type="Gene3D" id="2.60.120.430">
    <property type="entry name" value="Galactose-binding lectin"/>
    <property type="match status" value="1"/>
</dbReference>
<protein>
    <recommendedName>
        <fullName evidence="5">DUF1570 domain-containing protein</fullName>
    </recommendedName>
</protein>
<feature type="region of interest" description="Disordered" evidence="1">
    <location>
        <begin position="21"/>
        <end position="83"/>
    </location>
</feature>
<evidence type="ECO:0000313" key="3">
    <source>
        <dbReference type="EMBL" id="QDT63539.1"/>
    </source>
</evidence>
<reference evidence="3 4" key="1">
    <citation type="submission" date="2019-02" db="EMBL/GenBank/DDBJ databases">
        <title>Deep-cultivation of Planctomycetes and their phenomic and genomic characterization uncovers novel biology.</title>
        <authorList>
            <person name="Wiegand S."/>
            <person name="Jogler M."/>
            <person name="Boedeker C."/>
            <person name="Pinto D."/>
            <person name="Vollmers J."/>
            <person name="Rivas-Marin E."/>
            <person name="Kohn T."/>
            <person name="Peeters S.H."/>
            <person name="Heuer A."/>
            <person name="Rast P."/>
            <person name="Oberbeckmann S."/>
            <person name="Bunk B."/>
            <person name="Jeske O."/>
            <person name="Meyerdierks A."/>
            <person name="Storesund J.E."/>
            <person name="Kallscheuer N."/>
            <person name="Luecker S."/>
            <person name="Lage O.M."/>
            <person name="Pohl T."/>
            <person name="Merkel B.J."/>
            <person name="Hornburger P."/>
            <person name="Mueller R.-W."/>
            <person name="Bruemmer F."/>
            <person name="Labrenz M."/>
            <person name="Spormann A.M."/>
            <person name="Op den Camp H."/>
            <person name="Overmann J."/>
            <person name="Amann R."/>
            <person name="Jetten M.S.M."/>
            <person name="Mascher T."/>
            <person name="Medema M.H."/>
            <person name="Devos D.P."/>
            <person name="Kaster A.-K."/>
            <person name="Ovreas L."/>
            <person name="Rohde M."/>
            <person name="Galperin M.Y."/>
            <person name="Jogler C."/>
        </authorList>
    </citation>
    <scope>NUCLEOTIDE SEQUENCE [LARGE SCALE GENOMIC DNA]</scope>
    <source>
        <strain evidence="3 4">V22</strain>
    </source>
</reference>
<feature type="compositionally biased region" description="Basic and acidic residues" evidence="1">
    <location>
        <begin position="57"/>
        <end position="78"/>
    </location>
</feature>
<evidence type="ECO:0008006" key="5">
    <source>
        <dbReference type="Google" id="ProtNLM"/>
    </source>
</evidence>
<evidence type="ECO:0000256" key="1">
    <source>
        <dbReference type="SAM" id="MobiDB-lite"/>
    </source>
</evidence>
<dbReference type="OrthoDB" id="247580at2"/>
<dbReference type="EMBL" id="CP036316">
    <property type="protein sequence ID" value="QDT63539.1"/>
    <property type="molecule type" value="Genomic_DNA"/>
</dbReference>
<evidence type="ECO:0000313" key="4">
    <source>
        <dbReference type="Proteomes" id="UP000319976"/>
    </source>
</evidence>
<feature type="compositionally biased region" description="Low complexity" evidence="1">
    <location>
        <begin position="21"/>
        <end position="53"/>
    </location>
</feature>
<keyword evidence="2" id="KW-0732">Signal</keyword>
<dbReference type="AlphaFoldDB" id="A0A517T587"/>
<keyword evidence="4" id="KW-1185">Reference proteome</keyword>
<dbReference type="KEGG" id="chya:V22_07610"/>
<evidence type="ECO:0000256" key="2">
    <source>
        <dbReference type="SAM" id="SignalP"/>
    </source>
</evidence>
<proteinExistence type="predicted"/>
<feature type="signal peptide" evidence="2">
    <location>
        <begin position="1"/>
        <end position="21"/>
    </location>
</feature>
<gene>
    <name evidence="3" type="ORF">V22_07610</name>
</gene>